<accession>A0A840NNV7</accession>
<dbReference type="EMBL" id="JACHIM010000012">
    <property type="protein sequence ID" value="MBB5074436.1"/>
    <property type="molecule type" value="Genomic_DNA"/>
</dbReference>
<evidence type="ECO:0000313" key="1">
    <source>
        <dbReference type="EMBL" id="MBB5074436.1"/>
    </source>
</evidence>
<comment type="caution">
    <text evidence="1">The sequence shown here is derived from an EMBL/GenBank/DDBJ whole genome shotgun (WGS) entry which is preliminary data.</text>
</comment>
<dbReference type="RefSeq" id="WP_183229343.1">
    <property type="nucleotide sequence ID" value="NZ_JACHIM010000012.1"/>
</dbReference>
<proteinExistence type="predicted"/>
<organism evidence="1 2">
    <name type="scientific">Bartonella callosciuri</name>
    <dbReference type="NCBI Taxonomy" id="686223"/>
    <lineage>
        <taxon>Bacteria</taxon>
        <taxon>Pseudomonadati</taxon>
        <taxon>Pseudomonadota</taxon>
        <taxon>Alphaproteobacteria</taxon>
        <taxon>Hyphomicrobiales</taxon>
        <taxon>Bartonellaceae</taxon>
        <taxon>Bartonella</taxon>
    </lineage>
</organism>
<sequence length="77" mass="8617">MLSKPFALSEMSDPSQIRVVLYSGDRMVHAPLNGIVDLMKDVLKSEIGDSLHAIDARLRELSAELEDLKQCQLETFT</sequence>
<evidence type="ECO:0000313" key="2">
    <source>
        <dbReference type="Proteomes" id="UP000561417"/>
    </source>
</evidence>
<dbReference type="AlphaFoldDB" id="A0A840NNV7"/>
<dbReference type="Proteomes" id="UP000561417">
    <property type="component" value="Unassembled WGS sequence"/>
</dbReference>
<name>A0A840NNV7_9HYPH</name>
<protein>
    <submittedName>
        <fullName evidence="1">Uncharacterized protein</fullName>
    </submittedName>
</protein>
<keyword evidence="2" id="KW-1185">Reference proteome</keyword>
<reference evidence="1 2" key="1">
    <citation type="submission" date="2020-08" db="EMBL/GenBank/DDBJ databases">
        <title>Genomic Encyclopedia of Type Strains, Phase IV (KMG-IV): sequencing the most valuable type-strain genomes for metagenomic binning, comparative biology and taxonomic classification.</title>
        <authorList>
            <person name="Goeker M."/>
        </authorList>
    </citation>
    <scope>NUCLEOTIDE SEQUENCE [LARGE SCALE GENOMIC DNA]</scope>
    <source>
        <strain evidence="1 2">DSM 28538</strain>
    </source>
</reference>
<gene>
    <name evidence="1" type="ORF">HNQ69_001578</name>
</gene>